<dbReference type="InterPro" id="IPR038765">
    <property type="entry name" value="Papain-like_cys_pep_sf"/>
</dbReference>
<name>A0A401UI66_9CLOT</name>
<organism evidence="6 7">
    <name type="scientific">Clostridium tagluense</name>
    <dbReference type="NCBI Taxonomy" id="360422"/>
    <lineage>
        <taxon>Bacteria</taxon>
        <taxon>Bacillati</taxon>
        <taxon>Bacillota</taxon>
        <taxon>Clostridia</taxon>
        <taxon>Eubacteriales</taxon>
        <taxon>Clostridiaceae</taxon>
        <taxon>Clostridium</taxon>
    </lineage>
</organism>
<protein>
    <recommendedName>
        <fullName evidence="5">NlpC/P60 domain-containing protein</fullName>
    </recommendedName>
</protein>
<dbReference type="Proteomes" id="UP000287872">
    <property type="component" value="Unassembled WGS sequence"/>
</dbReference>
<dbReference type="EMBL" id="BHYK01000003">
    <property type="protein sequence ID" value="GCD09159.1"/>
    <property type="molecule type" value="Genomic_DNA"/>
</dbReference>
<gene>
    <name evidence="6" type="ORF">Ctaglu_07820</name>
</gene>
<evidence type="ECO:0000313" key="7">
    <source>
        <dbReference type="Proteomes" id="UP000287872"/>
    </source>
</evidence>
<comment type="similarity">
    <text evidence="1">Belongs to the peptidase C40 family.</text>
</comment>
<accession>A0A401UI66</accession>
<dbReference type="Pfam" id="PF00877">
    <property type="entry name" value="NLPC_P60"/>
    <property type="match status" value="1"/>
</dbReference>
<evidence type="ECO:0000256" key="3">
    <source>
        <dbReference type="ARBA" id="ARBA00022801"/>
    </source>
</evidence>
<keyword evidence="2" id="KW-0645">Protease</keyword>
<comment type="caution">
    <text evidence="6">The sequence shown here is derived from an EMBL/GenBank/DDBJ whole genome shotgun (WGS) entry which is preliminary data.</text>
</comment>
<evidence type="ECO:0000256" key="1">
    <source>
        <dbReference type="ARBA" id="ARBA00007074"/>
    </source>
</evidence>
<proteinExistence type="inferred from homology"/>
<evidence type="ECO:0000256" key="2">
    <source>
        <dbReference type="ARBA" id="ARBA00022670"/>
    </source>
</evidence>
<dbReference type="InterPro" id="IPR051202">
    <property type="entry name" value="Peptidase_C40"/>
</dbReference>
<dbReference type="PANTHER" id="PTHR47053:SF1">
    <property type="entry name" value="MUREIN DD-ENDOPEPTIDASE MEPH-RELATED"/>
    <property type="match status" value="1"/>
</dbReference>
<keyword evidence="3" id="KW-0378">Hydrolase</keyword>
<dbReference type="InterPro" id="IPR000064">
    <property type="entry name" value="NLP_P60_dom"/>
</dbReference>
<evidence type="ECO:0000259" key="5">
    <source>
        <dbReference type="PROSITE" id="PS51935"/>
    </source>
</evidence>
<dbReference type="RefSeq" id="WP_124998289.1">
    <property type="nucleotide sequence ID" value="NZ_BHYK01000003.1"/>
</dbReference>
<sequence length="206" mass="22938">MNTLKSNLVKMPVFLLFIVFFTSMKTEMVKADIVIKGPTQVFLRCVTFKTDKVIKVPERSAQKKKKEVEKRLSRGGISTKELVEGSEMDLISYAYDFIGKPYVWGASGPKSFDCSGFTKYVYNAFGVDLPHYTGSQIGEGSSVPRDNLKQGDLIFFNTDGPVSHVGIYAGDGEFIHASSGSRKVTVSNLDKSYYNERFAGARRILN</sequence>
<evidence type="ECO:0000313" key="6">
    <source>
        <dbReference type="EMBL" id="GCD09159.1"/>
    </source>
</evidence>
<dbReference type="PROSITE" id="PS51935">
    <property type="entry name" value="NLPC_P60"/>
    <property type="match status" value="1"/>
</dbReference>
<keyword evidence="7" id="KW-1185">Reference proteome</keyword>
<keyword evidence="4" id="KW-0788">Thiol protease</keyword>
<dbReference type="SUPFAM" id="SSF54001">
    <property type="entry name" value="Cysteine proteinases"/>
    <property type="match status" value="1"/>
</dbReference>
<dbReference type="GO" id="GO:0008234">
    <property type="term" value="F:cysteine-type peptidase activity"/>
    <property type="evidence" value="ECO:0007669"/>
    <property type="project" value="UniProtKB-KW"/>
</dbReference>
<dbReference type="AlphaFoldDB" id="A0A401UI66"/>
<dbReference type="Gene3D" id="3.90.1720.10">
    <property type="entry name" value="endopeptidase domain like (from Nostoc punctiforme)"/>
    <property type="match status" value="1"/>
</dbReference>
<evidence type="ECO:0000256" key="4">
    <source>
        <dbReference type="ARBA" id="ARBA00022807"/>
    </source>
</evidence>
<dbReference type="OrthoDB" id="9808890at2"/>
<reference evidence="6 7" key="1">
    <citation type="submission" date="2018-11" db="EMBL/GenBank/DDBJ databases">
        <title>Genome sequencing and assembly of Clostridium tagluense strain A121.</title>
        <authorList>
            <person name="Murakami T."/>
            <person name="Segawa T."/>
            <person name="Shcherbakova V.A."/>
            <person name="Mori H."/>
            <person name="Yoshimura Y."/>
        </authorList>
    </citation>
    <scope>NUCLEOTIDE SEQUENCE [LARGE SCALE GENOMIC DNA]</scope>
    <source>
        <strain evidence="6 7">A121</strain>
    </source>
</reference>
<dbReference type="GO" id="GO:0006508">
    <property type="term" value="P:proteolysis"/>
    <property type="evidence" value="ECO:0007669"/>
    <property type="project" value="UniProtKB-KW"/>
</dbReference>
<feature type="domain" description="NlpC/P60" evidence="5">
    <location>
        <begin position="84"/>
        <end position="205"/>
    </location>
</feature>
<dbReference type="PANTHER" id="PTHR47053">
    <property type="entry name" value="MUREIN DD-ENDOPEPTIDASE MEPH-RELATED"/>
    <property type="match status" value="1"/>
</dbReference>